<dbReference type="EMBL" id="FWPT01000003">
    <property type="protein sequence ID" value="SMA43115.1"/>
    <property type="molecule type" value="Genomic_DNA"/>
</dbReference>
<dbReference type="InterPro" id="IPR004826">
    <property type="entry name" value="bZIP_Maf"/>
</dbReference>
<keyword evidence="3" id="KW-0804">Transcription</keyword>
<proteinExistence type="predicted"/>
<dbReference type="SUPFAM" id="SSF47454">
    <property type="entry name" value="A DNA-binding domain in eukaryotic transcription factors"/>
    <property type="match status" value="1"/>
</dbReference>
<keyword evidence="1" id="KW-0805">Transcription regulation</keyword>
<evidence type="ECO:0000256" key="4">
    <source>
        <dbReference type="SAM" id="Coils"/>
    </source>
</evidence>
<dbReference type="GO" id="GO:0000977">
    <property type="term" value="F:RNA polymerase II transcription regulatory region sequence-specific DNA binding"/>
    <property type="evidence" value="ECO:0007669"/>
    <property type="project" value="TreeGrafter"/>
</dbReference>
<dbReference type="Pfam" id="PF03131">
    <property type="entry name" value="bZIP_Maf"/>
    <property type="match status" value="1"/>
</dbReference>
<dbReference type="SMART" id="SM00338">
    <property type="entry name" value="BRLZ"/>
    <property type="match status" value="1"/>
</dbReference>
<evidence type="ECO:0000256" key="1">
    <source>
        <dbReference type="ARBA" id="ARBA00023015"/>
    </source>
</evidence>
<evidence type="ECO:0000313" key="7">
    <source>
        <dbReference type="EMBL" id="SMA43115.1"/>
    </source>
</evidence>
<evidence type="ECO:0000256" key="2">
    <source>
        <dbReference type="ARBA" id="ARBA00023125"/>
    </source>
</evidence>
<dbReference type="RefSeq" id="WP_087108541.1">
    <property type="nucleotide sequence ID" value="NZ_FWPT01000003.1"/>
</dbReference>
<keyword evidence="2" id="KW-0238">DNA-binding</keyword>
<feature type="compositionally biased region" description="Polar residues" evidence="5">
    <location>
        <begin position="116"/>
        <end position="125"/>
    </location>
</feature>
<accession>A0A1X7AHM4</accession>
<name>A0A1X7AHM4_9GAMM</name>
<feature type="coiled-coil region" evidence="4">
    <location>
        <begin position="267"/>
        <end position="326"/>
    </location>
</feature>
<dbReference type="Gene3D" id="1.10.880.10">
    <property type="entry name" value="Transcription factor, Skn-1-like, DNA-binding domain"/>
    <property type="match status" value="1"/>
</dbReference>
<dbReference type="PANTHER" id="PTHR13044:SF14">
    <property type="entry name" value="CRYPTOCEPHAL, ISOFORM A"/>
    <property type="match status" value="1"/>
</dbReference>
<evidence type="ECO:0000256" key="3">
    <source>
        <dbReference type="ARBA" id="ARBA00023163"/>
    </source>
</evidence>
<protein>
    <submittedName>
        <fullName evidence="7">Basic region leucine zipper</fullName>
    </submittedName>
</protein>
<feature type="region of interest" description="Disordered" evidence="5">
    <location>
        <begin position="112"/>
        <end position="193"/>
    </location>
</feature>
<feature type="compositionally biased region" description="Basic and acidic residues" evidence="5">
    <location>
        <begin position="163"/>
        <end position="175"/>
    </location>
</feature>
<dbReference type="AlphaFoldDB" id="A0A1X7AHM4"/>
<dbReference type="PANTHER" id="PTHR13044">
    <property type="entry name" value="ACTIVATING TRANSCRIPTION FACTOR ATF 4/5"/>
    <property type="match status" value="1"/>
</dbReference>
<sequence>MNSLLNFSHLPGGNDLFGGLDMDIGVPPCLGCENPDCLSCLMTSLPVEGLAQPVPGMSLPPSQTSIMDRGVTSVYSPTSPIMGNGGMSMPLNNTAAGLLREPTEYGNQDGMPMMYNNGSPGSSDSGLGIESSPDTIGFFQDSPLSPAPSIPATDTGKVKKAKGRADSKPYGDRPSRSRKKQGKSAAITRPTTHRDLETEILPLLLAKLPEGQRKVDTLSTMEVDDFNALIVLEEFSPAEEHDIIELRRRGKNKNAAQIARTKQRTEHEELDDEVAAMRKTKRQLEKQVKSLQTDVATHQRSFLQKVEAMYQENQQLRQENATLRSQLLGMNNPMGFHQY</sequence>
<keyword evidence="4" id="KW-0175">Coiled coil</keyword>
<organism evidence="7 8">
    <name type="scientific">Parendozoicomonas haliclonae</name>
    <dbReference type="NCBI Taxonomy" id="1960125"/>
    <lineage>
        <taxon>Bacteria</taxon>
        <taxon>Pseudomonadati</taxon>
        <taxon>Pseudomonadota</taxon>
        <taxon>Gammaproteobacteria</taxon>
        <taxon>Oceanospirillales</taxon>
        <taxon>Endozoicomonadaceae</taxon>
        <taxon>Parendozoicomonas</taxon>
    </lineage>
</organism>
<evidence type="ECO:0000259" key="6">
    <source>
        <dbReference type="PROSITE" id="PS50217"/>
    </source>
</evidence>
<keyword evidence="8" id="KW-1185">Reference proteome</keyword>
<dbReference type="GO" id="GO:0001228">
    <property type="term" value="F:DNA-binding transcription activator activity, RNA polymerase II-specific"/>
    <property type="evidence" value="ECO:0007669"/>
    <property type="project" value="TreeGrafter"/>
</dbReference>
<dbReference type="Proteomes" id="UP000196573">
    <property type="component" value="Unassembled WGS sequence"/>
</dbReference>
<feature type="domain" description="BZIP" evidence="6">
    <location>
        <begin position="247"/>
        <end position="295"/>
    </location>
</feature>
<dbReference type="PROSITE" id="PS50217">
    <property type="entry name" value="BZIP"/>
    <property type="match status" value="1"/>
</dbReference>
<gene>
    <name evidence="7" type="ORF">EHSB41UT_01557</name>
</gene>
<reference evidence="7 8" key="1">
    <citation type="submission" date="2017-03" db="EMBL/GenBank/DDBJ databases">
        <authorList>
            <person name="Afonso C.L."/>
            <person name="Miller P.J."/>
            <person name="Scott M.A."/>
            <person name="Spackman E."/>
            <person name="Goraichik I."/>
            <person name="Dimitrov K.M."/>
            <person name="Suarez D.L."/>
            <person name="Swayne D.E."/>
        </authorList>
    </citation>
    <scope>NUCLEOTIDE SEQUENCE [LARGE SCALE GENOMIC DNA]</scope>
    <source>
        <strain evidence="7">SB41UT1</strain>
    </source>
</reference>
<evidence type="ECO:0000313" key="8">
    <source>
        <dbReference type="Proteomes" id="UP000196573"/>
    </source>
</evidence>
<evidence type="ECO:0000256" key="5">
    <source>
        <dbReference type="SAM" id="MobiDB-lite"/>
    </source>
</evidence>
<dbReference type="InterPro" id="IPR004827">
    <property type="entry name" value="bZIP"/>
</dbReference>
<dbReference type="InterPro" id="IPR008917">
    <property type="entry name" value="TF_DNA-bd_sf"/>
</dbReference>